<dbReference type="Proteomes" id="UP000076563">
    <property type="component" value="Unassembled WGS sequence"/>
</dbReference>
<evidence type="ECO:0000313" key="1">
    <source>
        <dbReference type="EMBL" id="KZE78193.1"/>
    </source>
</evidence>
<accession>A0A163XNS9</accession>
<keyword evidence="2" id="KW-1185">Reference proteome</keyword>
<dbReference type="AlphaFoldDB" id="A0A163XNS9"/>
<evidence type="ECO:0000313" key="2">
    <source>
        <dbReference type="Proteomes" id="UP000076563"/>
    </source>
</evidence>
<comment type="caution">
    <text evidence="1">The sequence shown here is derived from an EMBL/GenBank/DDBJ whole genome shotgun (WGS) entry which is preliminary data.</text>
</comment>
<gene>
    <name evidence="1" type="ORF">AV654_19655</name>
</gene>
<reference evidence="2" key="1">
    <citation type="submission" date="2016-01" db="EMBL/GenBank/DDBJ databases">
        <title>Draft genome of Chromobacterium sp. F49.</title>
        <authorList>
            <person name="Hong K.W."/>
        </authorList>
    </citation>
    <scope>NUCLEOTIDE SEQUENCE [LARGE SCALE GENOMIC DNA]</scope>
    <source>
        <strain evidence="2">M63</strain>
    </source>
</reference>
<dbReference type="EMBL" id="LQRA01000057">
    <property type="protein sequence ID" value="KZE78193.1"/>
    <property type="molecule type" value="Genomic_DNA"/>
</dbReference>
<name>A0A163XNS9_9BACL</name>
<proteinExistence type="predicted"/>
<organism evidence="1 2">
    <name type="scientific">Paenibacillus elgii</name>
    <dbReference type="NCBI Taxonomy" id="189691"/>
    <lineage>
        <taxon>Bacteria</taxon>
        <taxon>Bacillati</taxon>
        <taxon>Bacillota</taxon>
        <taxon>Bacilli</taxon>
        <taxon>Bacillales</taxon>
        <taxon>Paenibacillaceae</taxon>
        <taxon>Paenibacillus</taxon>
    </lineage>
</organism>
<protein>
    <submittedName>
        <fullName evidence="1">Uncharacterized protein</fullName>
    </submittedName>
</protein>
<sequence>MVKLILKSWGIKGIRRNQVDKSTKKQYNKKTNSRRNIDVANNEELMTMAVSEKRLESKMQESLGRQRPPISQAIKKIGVRSAFGVSPVDLLRNDRRGK</sequence>
<dbReference type="RefSeq" id="WP_063183137.1">
    <property type="nucleotide sequence ID" value="NZ_LQRA01000057.1"/>
</dbReference>